<reference evidence="1 2" key="1">
    <citation type="journal article" date="2015" name="Proc. Natl. Acad. Sci. U.S.A.">
        <title>The resurrection genome of Boea hygrometrica: A blueprint for survival of dehydration.</title>
        <authorList>
            <person name="Xiao L."/>
            <person name="Yang G."/>
            <person name="Zhang L."/>
            <person name="Yang X."/>
            <person name="Zhao S."/>
            <person name="Ji Z."/>
            <person name="Zhou Q."/>
            <person name="Hu M."/>
            <person name="Wang Y."/>
            <person name="Chen M."/>
            <person name="Xu Y."/>
            <person name="Jin H."/>
            <person name="Xiao X."/>
            <person name="Hu G."/>
            <person name="Bao F."/>
            <person name="Hu Y."/>
            <person name="Wan P."/>
            <person name="Li L."/>
            <person name="Deng X."/>
            <person name="Kuang T."/>
            <person name="Xiang C."/>
            <person name="Zhu J.K."/>
            <person name="Oliver M.J."/>
            <person name="He Y."/>
        </authorList>
    </citation>
    <scope>NUCLEOTIDE SEQUENCE [LARGE SCALE GENOMIC DNA]</scope>
    <source>
        <strain evidence="2">cv. XS01</strain>
    </source>
</reference>
<organism evidence="1 2">
    <name type="scientific">Dorcoceras hygrometricum</name>
    <dbReference type="NCBI Taxonomy" id="472368"/>
    <lineage>
        <taxon>Eukaryota</taxon>
        <taxon>Viridiplantae</taxon>
        <taxon>Streptophyta</taxon>
        <taxon>Embryophyta</taxon>
        <taxon>Tracheophyta</taxon>
        <taxon>Spermatophyta</taxon>
        <taxon>Magnoliopsida</taxon>
        <taxon>eudicotyledons</taxon>
        <taxon>Gunneridae</taxon>
        <taxon>Pentapetalae</taxon>
        <taxon>asterids</taxon>
        <taxon>lamiids</taxon>
        <taxon>Lamiales</taxon>
        <taxon>Gesneriaceae</taxon>
        <taxon>Didymocarpoideae</taxon>
        <taxon>Trichosporeae</taxon>
        <taxon>Loxocarpinae</taxon>
        <taxon>Dorcoceras</taxon>
    </lineage>
</organism>
<dbReference type="EMBL" id="KQ999182">
    <property type="protein sequence ID" value="KZV42295.1"/>
    <property type="molecule type" value="Genomic_DNA"/>
</dbReference>
<keyword evidence="2" id="KW-1185">Reference proteome</keyword>
<proteinExistence type="predicted"/>
<protein>
    <submittedName>
        <fullName evidence="1">Uncharacterized protein</fullName>
    </submittedName>
</protein>
<sequence length="110" mass="12326">MLRGDAMIWWEGAKLTVDLEMLTWEEFKRIFSSRESCRDCRSRRKLTCFSCLCPTFVNLLRCVVPEKSNAIIGVVTTGFECLPPSCDGLTGSEDHGPMISPVDTLCGFRG</sequence>
<dbReference type="OrthoDB" id="913391at2759"/>
<dbReference type="AlphaFoldDB" id="A0A2Z7C5T2"/>
<gene>
    <name evidence="1" type="ORF">F511_42164</name>
</gene>
<evidence type="ECO:0000313" key="2">
    <source>
        <dbReference type="Proteomes" id="UP000250235"/>
    </source>
</evidence>
<name>A0A2Z7C5T2_9LAMI</name>
<accession>A0A2Z7C5T2</accession>
<evidence type="ECO:0000313" key="1">
    <source>
        <dbReference type="EMBL" id="KZV42295.1"/>
    </source>
</evidence>
<dbReference type="Proteomes" id="UP000250235">
    <property type="component" value="Unassembled WGS sequence"/>
</dbReference>